<dbReference type="InterPro" id="IPR016181">
    <property type="entry name" value="Acyl_CoA_acyltransferase"/>
</dbReference>
<dbReference type="GO" id="GO:0016747">
    <property type="term" value="F:acyltransferase activity, transferring groups other than amino-acyl groups"/>
    <property type="evidence" value="ECO:0007669"/>
    <property type="project" value="InterPro"/>
</dbReference>
<dbReference type="Gene3D" id="3.40.630.30">
    <property type="match status" value="1"/>
</dbReference>
<dbReference type="RefSeq" id="WP_018164205.1">
    <property type="nucleotide sequence ID" value="NZ_FMXP01000007.1"/>
</dbReference>
<organism evidence="4 5">
    <name type="scientific">Streptococcus henryi</name>
    <dbReference type="NCBI Taxonomy" id="439219"/>
    <lineage>
        <taxon>Bacteria</taxon>
        <taxon>Bacillati</taxon>
        <taxon>Bacillota</taxon>
        <taxon>Bacilli</taxon>
        <taxon>Lactobacillales</taxon>
        <taxon>Streptococcaceae</taxon>
        <taxon>Streptococcus</taxon>
    </lineage>
</organism>
<reference evidence="4 5" key="1">
    <citation type="submission" date="2016-10" db="EMBL/GenBank/DDBJ databases">
        <authorList>
            <person name="de Groot N.N."/>
        </authorList>
    </citation>
    <scope>NUCLEOTIDE SEQUENCE [LARGE SCALE GENOMIC DNA]</scope>
    <source>
        <strain evidence="4 5">A-4</strain>
    </source>
</reference>
<dbReference type="eggNOG" id="COG0456">
    <property type="taxonomic scope" value="Bacteria"/>
</dbReference>
<accession>A0A1G6AX77</accession>
<dbReference type="PROSITE" id="PS51186">
    <property type="entry name" value="GNAT"/>
    <property type="match status" value="1"/>
</dbReference>
<proteinExistence type="predicted"/>
<keyword evidence="2" id="KW-0012">Acyltransferase</keyword>
<keyword evidence="1 4" id="KW-0808">Transferase</keyword>
<dbReference type="AlphaFoldDB" id="A0A1G6AX77"/>
<dbReference type="PANTHER" id="PTHR43877">
    <property type="entry name" value="AMINOALKYLPHOSPHONATE N-ACETYLTRANSFERASE-RELATED-RELATED"/>
    <property type="match status" value="1"/>
</dbReference>
<evidence type="ECO:0000256" key="2">
    <source>
        <dbReference type="ARBA" id="ARBA00023315"/>
    </source>
</evidence>
<dbReference type="InterPro" id="IPR050832">
    <property type="entry name" value="Bact_Acetyltransf"/>
</dbReference>
<keyword evidence="5" id="KW-1185">Reference proteome</keyword>
<dbReference type="InterPro" id="IPR000182">
    <property type="entry name" value="GNAT_dom"/>
</dbReference>
<dbReference type="EMBL" id="FMXP01000007">
    <property type="protein sequence ID" value="SDB12853.1"/>
    <property type="molecule type" value="Genomic_DNA"/>
</dbReference>
<dbReference type="SUPFAM" id="SSF55729">
    <property type="entry name" value="Acyl-CoA N-acyltransferases (Nat)"/>
    <property type="match status" value="1"/>
</dbReference>
<evidence type="ECO:0000259" key="3">
    <source>
        <dbReference type="PROSITE" id="PS51186"/>
    </source>
</evidence>
<dbReference type="CDD" id="cd04301">
    <property type="entry name" value="NAT_SF"/>
    <property type="match status" value="1"/>
</dbReference>
<sequence>MIRKIRLSDATELHKLNRDCLGYDVPLSLTQNQLEKLMADPHHHFLVAEVDGRVIGYLHAQLYETLYFEPLWNLMALAVSADFQRQGIASDLMVACEALARQAKVAGIRVNSGISRGGAHAFYQKMGYEIRPDQKRFLKRFNDGDDRV</sequence>
<evidence type="ECO:0000256" key="1">
    <source>
        <dbReference type="ARBA" id="ARBA00022679"/>
    </source>
</evidence>
<protein>
    <submittedName>
        <fullName evidence="4">Predicted N-acetyltransferase YhbS</fullName>
    </submittedName>
</protein>
<dbReference type="STRING" id="439219.SAMN02910293_00662"/>
<dbReference type="Proteomes" id="UP000182508">
    <property type="component" value="Unassembled WGS sequence"/>
</dbReference>
<evidence type="ECO:0000313" key="5">
    <source>
        <dbReference type="Proteomes" id="UP000182508"/>
    </source>
</evidence>
<evidence type="ECO:0000313" key="4">
    <source>
        <dbReference type="EMBL" id="SDB12853.1"/>
    </source>
</evidence>
<name>A0A1G6AX77_9STRE</name>
<dbReference type="Pfam" id="PF00583">
    <property type="entry name" value="Acetyltransf_1"/>
    <property type="match status" value="1"/>
</dbReference>
<gene>
    <name evidence="4" type="ORF">SAMN02910293_00662</name>
</gene>
<feature type="domain" description="N-acetyltransferase" evidence="3">
    <location>
        <begin position="1"/>
        <end position="144"/>
    </location>
</feature>